<evidence type="ECO:0000313" key="4">
    <source>
        <dbReference type="Proteomes" id="UP001497480"/>
    </source>
</evidence>
<proteinExistence type="predicted"/>
<dbReference type="Proteomes" id="UP001497480">
    <property type="component" value="Unassembled WGS sequence"/>
</dbReference>
<feature type="region of interest" description="Disordered" evidence="1">
    <location>
        <begin position="157"/>
        <end position="365"/>
    </location>
</feature>
<evidence type="ECO:0000259" key="2">
    <source>
        <dbReference type="Pfam" id="PF20435"/>
    </source>
</evidence>
<feature type="region of interest" description="Disordered" evidence="1">
    <location>
        <begin position="543"/>
        <end position="589"/>
    </location>
</feature>
<dbReference type="AlphaFoldDB" id="A0AAV1VTJ5"/>
<dbReference type="InterPro" id="IPR046845">
    <property type="entry name" value="ASY3-like_CC"/>
</dbReference>
<feature type="compositionally biased region" description="Acidic residues" evidence="1">
    <location>
        <begin position="576"/>
        <end position="587"/>
    </location>
</feature>
<dbReference type="InterPro" id="IPR037731">
    <property type="entry name" value="ASY3-like"/>
</dbReference>
<keyword evidence="4" id="KW-1185">Reference proteome</keyword>
<dbReference type="PANTHER" id="PTHR36027:SF1">
    <property type="entry name" value="MEIOSIS-SPECIFIC PROTEIN ASY3"/>
    <property type="match status" value="1"/>
</dbReference>
<name>A0AAV1VTJ5_LUPLU</name>
<reference evidence="3 4" key="1">
    <citation type="submission" date="2024-03" db="EMBL/GenBank/DDBJ databases">
        <authorList>
            <person name="Martinez-Hernandez J."/>
        </authorList>
    </citation>
    <scope>NUCLEOTIDE SEQUENCE [LARGE SCALE GENOMIC DNA]</scope>
</reference>
<feature type="compositionally biased region" description="Low complexity" evidence="1">
    <location>
        <begin position="560"/>
        <end position="575"/>
    </location>
</feature>
<dbReference type="GO" id="GO:0051321">
    <property type="term" value="P:meiotic cell cycle"/>
    <property type="evidence" value="ECO:0007669"/>
    <property type="project" value="InterPro"/>
</dbReference>
<feature type="compositionally biased region" description="Basic and acidic residues" evidence="1">
    <location>
        <begin position="242"/>
        <end position="255"/>
    </location>
</feature>
<feature type="domain" description="Meiosis-specific protein ASY3-like coiled-coil" evidence="2">
    <location>
        <begin position="575"/>
        <end position="760"/>
    </location>
</feature>
<organism evidence="3 4">
    <name type="scientific">Lupinus luteus</name>
    <name type="common">European yellow lupine</name>
    <dbReference type="NCBI Taxonomy" id="3873"/>
    <lineage>
        <taxon>Eukaryota</taxon>
        <taxon>Viridiplantae</taxon>
        <taxon>Streptophyta</taxon>
        <taxon>Embryophyta</taxon>
        <taxon>Tracheophyta</taxon>
        <taxon>Spermatophyta</taxon>
        <taxon>Magnoliopsida</taxon>
        <taxon>eudicotyledons</taxon>
        <taxon>Gunneridae</taxon>
        <taxon>Pentapetalae</taxon>
        <taxon>rosids</taxon>
        <taxon>fabids</taxon>
        <taxon>Fabales</taxon>
        <taxon>Fabaceae</taxon>
        <taxon>Papilionoideae</taxon>
        <taxon>50 kb inversion clade</taxon>
        <taxon>genistoids sensu lato</taxon>
        <taxon>core genistoids</taxon>
        <taxon>Genisteae</taxon>
        <taxon>Lupinus</taxon>
    </lineage>
</organism>
<dbReference type="PANTHER" id="PTHR36027">
    <property type="entry name" value="MEIOSIS-SPECIFIC PROTEIN ASY3"/>
    <property type="match status" value="1"/>
</dbReference>
<protein>
    <recommendedName>
        <fullName evidence="2">Meiosis-specific protein ASY3-like coiled-coil domain-containing protein</fullName>
    </recommendedName>
</protein>
<accession>A0AAV1VTJ5</accession>
<evidence type="ECO:0000313" key="3">
    <source>
        <dbReference type="EMBL" id="CAL0300181.1"/>
    </source>
</evidence>
<feature type="compositionally biased region" description="Basic residues" evidence="1">
    <location>
        <begin position="289"/>
        <end position="308"/>
    </location>
</feature>
<evidence type="ECO:0000256" key="1">
    <source>
        <dbReference type="SAM" id="MobiDB-lite"/>
    </source>
</evidence>
<feature type="region of interest" description="Disordered" evidence="1">
    <location>
        <begin position="471"/>
        <end position="503"/>
    </location>
</feature>
<dbReference type="EMBL" id="CAXHTB010000001">
    <property type="protein sequence ID" value="CAL0300181.1"/>
    <property type="molecule type" value="Genomic_DNA"/>
</dbReference>
<feature type="compositionally biased region" description="Basic and acidic residues" evidence="1">
    <location>
        <begin position="164"/>
        <end position="188"/>
    </location>
</feature>
<comment type="caution">
    <text evidence="3">The sequence shown here is derived from an EMBL/GenBank/DDBJ whole genome shotgun (WGS) entry which is preliminary data.</text>
</comment>
<gene>
    <name evidence="3" type="ORF">LLUT_LOCUS1241</name>
</gene>
<dbReference type="Pfam" id="PF20435">
    <property type="entry name" value="ASY3-like"/>
    <property type="match status" value="1"/>
</dbReference>
<sequence length="764" mass="85450">MDNEVRHKLQDDRTSECRSFGSNIIPSSQSRKISIGVLADSKGSTRCGITKDNGPIVANTERIISNVGNFIGEISKVQRVITSFNTKKVEGPEEALKCSWIPKPFYQRTTTSDDILQPDQAFNLPASAVERDKLKGKGCAAGKNPVQLFSKSNQISIFTSSNDNQKKSDGETSRSKGRKDETSERVEEFTFITAKEVSESDKTKPEDKTTSSKNSTENLRMKLCQILGTTSMLAPGTQRADLQTRKKGQGEDRLPLEQLVNPKDKKFVKTRQYSDPIETDSENTDRTPKRPVTRSVTRKRMPSKKQQAKGKNTPSSKDTKDCPDKSIFSFNGKWTGRRDTFPNGGFSMSLKEKGQGKKSKVGPHETFFTENDTADKFNGDTSKTDLPLNDGATFSLGNKMGGFSCCLPDHQTKSPPTPKLNQRKVYYQPPAVNSTDLHEELQVLEKGNQQEYTSDPVVKNVAKSQDNLQSPTFQLNTPALSSSPSPTPKTDQKANDISSPVSSKRFSLGAIRNLRTFQTPEPEFDWPGEQKEFYDMEGLKYSTLGKETPPFKETEEQDGSSDSSSEESNFSGSQEGSEESDSIDEASEQNQDGFVRAVELFASELVKLKTKLKSMTSQKSSEILKSVAEEIHVQLQNVHSQIETDIGKLTGLSKSKRKRLETRFEDQQKHLRLIYDKFKEEVNLHLQDCRSTVEGLDADRIEIKGALEKQRVAHKKLLSHVEEVVEMQLNDAQRKISATHEMARGKLLQLKHVIVMCLEDRITS</sequence>
<feature type="compositionally biased region" description="Basic and acidic residues" evidence="1">
    <location>
        <begin position="196"/>
        <end position="210"/>
    </location>
</feature>